<proteinExistence type="predicted"/>
<dbReference type="InterPro" id="IPR023614">
    <property type="entry name" value="Porin_dom_sf"/>
</dbReference>
<keyword evidence="1" id="KW-0732">Signal</keyword>
<reference evidence="3" key="1">
    <citation type="submission" date="2017-02" db="EMBL/GenBank/DDBJ databases">
        <authorList>
            <person name="Varghese N."/>
            <person name="Submissions S."/>
        </authorList>
    </citation>
    <scope>NUCLEOTIDE SEQUENCE [LARGE SCALE GENOMIC DNA]</scope>
    <source>
        <strain evidence="3">ATCC 51356</strain>
    </source>
</reference>
<evidence type="ECO:0008006" key="4">
    <source>
        <dbReference type="Google" id="ProtNLM"/>
    </source>
</evidence>
<dbReference type="STRING" id="29524.SAMN02745171_00945"/>
<gene>
    <name evidence="2" type="ORF">SAMN02745171_00945</name>
</gene>
<dbReference type="Proteomes" id="UP000190121">
    <property type="component" value="Unassembled WGS sequence"/>
</dbReference>
<dbReference type="EMBL" id="FUXE01000008">
    <property type="protein sequence ID" value="SJZ71962.1"/>
    <property type="molecule type" value="Genomic_DNA"/>
</dbReference>
<name>A0A1T4MY85_9PORP</name>
<evidence type="ECO:0000313" key="2">
    <source>
        <dbReference type="EMBL" id="SJZ71962.1"/>
    </source>
</evidence>
<dbReference type="SUPFAM" id="SSF56935">
    <property type="entry name" value="Porins"/>
    <property type="match status" value="1"/>
</dbReference>
<evidence type="ECO:0000313" key="3">
    <source>
        <dbReference type="Proteomes" id="UP000190121"/>
    </source>
</evidence>
<sequence>MSFANLKNMKKRFILLFTASLLGLATVMPSNAQTTSSAQARVKSTSKQEEKTVKDGKLKLSGYIQASFQHGMPDASLKVGKENENKGQSFSRVGVRRGRLKATYAEKFLSGVLQIDLTEKGLSLKDAYINAKLPYMGASSFRAGVFDRPFGHEISFSSSKRESPERSIITQTLFPNERDLGAMLTLQPSKESAWHLLKLDAGLFAGNGIKPEIDSRLDFIGRLSAARKCGDWMEWGVGTSLYYGAVYQGSSKVYSINNGAWSLDDRDENLGAYAQRVYMGVDMQFSLYTDWGRTHLRGEWLTGKQPGGLESSKSPNSSSLPDFDTYIRSFQGGYALLVQDLGRLPLSALVKYDWYDPNTQVAGDAVGLNSTNKADIAYQTLGGGLLYKITPSLKLTAYYEFVNNEVSSSLKGYSKDRKDNRFSLVLQYLF</sequence>
<organism evidence="2 3">
    <name type="scientific">Porphyromonas circumdentaria</name>
    <dbReference type="NCBI Taxonomy" id="29524"/>
    <lineage>
        <taxon>Bacteria</taxon>
        <taxon>Pseudomonadati</taxon>
        <taxon>Bacteroidota</taxon>
        <taxon>Bacteroidia</taxon>
        <taxon>Bacteroidales</taxon>
        <taxon>Porphyromonadaceae</taxon>
        <taxon>Porphyromonas</taxon>
    </lineage>
</organism>
<feature type="signal peptide" evidence="1">
    <location>
        <begin position="1"/>
        <end position="32"/>
    </location>
</feature>
<feature type="chain" id="PRO_5012165211" description="Phosphate-selective porin O and P" evidence="1">
    <location>
        <begin position="33"/>
        <end position="430"/>
    </location>
</feature>
<dbReference type="AlphaFoldDB" id="A0A1T4MY85"/>
<protein>
    <recommendedName>
        <fullName evidence="4">Phosphate-selective porin O and P</fullName>
    </recommendedName>
</protein>
<accession>A0A1T4MY85</accession>
<keyword evidence="3" id="KW-1185">Reference proteome</keyword>
<evidence type="ECO:0000256" key="1">
    <source>
        <dbReference type="SAM" id="SignalP"/>
    </source>
</evidence>
<dbReference type="Gene3D" id="2.40.160.10">
    <property type="entry name" value="Porin"/>
    <property type="match status" value="1"/>
</dbReference>